<organism evidence="4 5">
    <name type="scientific">Candidatus Taenaricola geysiri</name>
    <dbReference type="NCBI Taxonomy" id="1974752"/>
    <lineage>
        <taxon>Bacteria</taxon>
        <taxon>Pseudomonadati</taxon>
        <taxon>Candidatus Omnitrophota</taxon>
        <taxon>Candidatus Taenaricola</taxon>
    </lineage>
</organism>
<gene>
    <name evidence="4" type="ORF">COW11_01910</name>
</gene>
<protein>
    <recommendedName>
        <fullName evidence="3">FecR protein domain-containing protein</fullName>
    </recommendedName>
</protein>
<dbReference type="PROSITE" id="PS00409">
    <property type="entry name" value="PROKAR_NTER_METHYL"/>
    <property type="match status" value="1"/>
</dbReference>
<evidence type="ECO:0000313" key="5">
    <source>
        <dbReference type="Proteomes" id="UP000231267"/>
    </source>
</evidence>
<proteinExistence type="predicted"/>
<keyword evidence="2" id="KW-0472">Membrane</keyword>
<feature type="compositionally biased region" description="Basic and acidic residues" evidence="1">
    <location>
        <begin position="291"/>
        <end position="309"/>
    </location>
</feature>
<accession>A0A2J0LIJ2</accession>
<evidence type="ECO:0000313" key="4">
    <source>
        <dbReference type="EMBL" id="PIW66674.1"/>
    </source>
</evidence>
<reference evidence="4 5" key="1">
    <citation type="submission" date="2017-09" db="EMBL/GenBank/DDBJ databases">
        <title>Depth-based differentiation of microbial function through sediment-hosted aquifers and enrichment of novel symbionts in the deep terrestrial subsurface.</title>
        <authorList>
            <person name="Probst A.J."/>
            <person name="Ladd B."/>
            <person name="Jarett J.K."/>
            <person name="Geller-Mcgrath D.E."/>
            <person name="Sieber C.M."/>
            <person name="Emerson J.B."/>
            <person name="Anantharaman K."/>
            <person name="Thomas B.C."/>
            <person name="Malmstrom R."/>
            <person name="Stieglmeier M."/>
            <person name="Klingl A."/>
            <person name="Woyke T."/>
            <person name="Ryan C.M."/>
            <person name="Banfield J.F."/>
        </authorList>
    </citation>
    <scope>NUCLEOTIDE SEQUENCE [LARGE SCALE GENOMIC DNA]</scope>
    <source>
        <strain evidence="4">CG12_big_fil_rev_8_21_14_0_65_43_15</strain>
    </source>
</reference>
<dbReference type="SUPFAM" id="SSF54523">
    <property type="entry name" value="Pili subunits"/>
    <property type="match status" value="1"/>
</dbReference>
<evidence type="ECO:0000256" key="1">
    <source>
        <dbReference type="SAM" id="MobiDB-lite"/>
    </source>
</evidence>
<dbReference type="Pfam" id="PF07963">
    <property type="entry name" value="N_methyl"/>
    <property type="match status" value="1"/>
</dbReference>
<feature type="domain" description="FecR protein" evidence="3">
    <location>
        <begin position="206"/>
        <end position="251"/>
    </location>
</feature>
<dbReference type="Gene3D" id="3.30.700.10">
    <property type="entry name" value="Glycoprotein, Type 4 Pilin"/>
    <property type="match status" value="1"/>
</dbReference>
<evidence type="ECO:0000259" key="3">
    <source>
        <dbReference type="Pfam" id="PF04773"/>
    </source>
</evidence>
<dbReference type="InterPro" id="IPR012902">
    <property type="entry name" value="N_methyl_site"/>
</dbReference>
<comment type="caution">
    <text evidence="4">The sequence shown here is derived from an EMBL/GenBank/DDBJ whole genome shotgun (WGS) entry which is preliminary data.</text>
</comment>
<sequence>MNRKGFTLIELAVVVIIIAILATMATVFFKGDYSAQKKCAQNLRIISDAIEQYVDANNGQYPPDGTINPANNLKSALYPAYISDASVFKCPADTDSGSTDSYSAFYVKRNNYSKMTTFSVGCPRHDNGKSAMNLFFQGQTLKCELAEATDGSGVLTPGSDISGTATMADGSTVSSTGAVAFLQSFDIGKGMCYSLFKSDADPKDIVLNVTPGAKFEVITPSAIAGVEGTRFLVKVIDKDHTDVTTYDGKVRVEEKTGTGQVDIPAGYTTSVVLGIRPLSRYSTNSTLGRGRGGDRDEDKDKDKDRDKKS</sequence>
<dbReference type="InterPro" id="IPR006860">
    <property type="entry name" value="FecR"/>
</dbReference>
<dbReference type="NCBIfam" id="TIGR02532">
    <property type="entry name" value="IV_pilin_GFxxxE"/>
    <property type="match status" value="1"/>
</dbReference>
<feature type="transmembrane region" description="Helical" evidence="2">
    <location>
        <begin position="6"/>
        <end position="29"/>
    </location>
</feature>
<dbReference type="PANTHER" id="PTHR30093">
    <property type="entry name" value="GENERAL SECRETION PATHWAY PROTEIN G"/>
    <property type="match status" value="1"/>
</dbReference>
<keyword evidence="2" id="KW-1133">Transmembrane helix</keyword>
<name>A0A2J0LIJ2_9BACT</name>
<dbReference type="Pfam" id="PF04773">
    <property type="entry name" value="FecR"/>
    <property type="match status" value="1"/>
</dbReference>
<keyword evidence="2" id="KW-0812">Transmembrane</keyword>
<dbReference type="AlphaFoldDB" id="A0A2J0LIJ2"/>
<dbReference type="Proteomes" id="UP000231267">
    <property type="component" value="Unassembled WGS sequence"/>
</dbReference>
<dbReference type="InterPro" id="IPR045584">
    <property type="entry name" value="Pilin-like"/>
</dbReference>
<evidence type="ECO:0000256" key="2">
    <source>
        <dbReference type="SAM" id="Phobius"/>
    </source>
</evidence>
<feature type="region of interest" description="Disordered" evidence="1">
    <location>
        <begin position="281"/>
        <end position="309"/>
    </location>
</feature>
<dbReference type="EMBL" id="PFGP01000035">
    <property type="protein sequence ID" value="PIW66674.1"/>
    <property type="molecule type" value="Genomic_DNA"/>
</dbReference>